<organism evidence="2 3">
    <name type="scientific">Mycena sanguinolenta</name>
    <dbReference type="NCBI Taxonomy" id="230812"/>
    <lineage>
        <taxon>Eukaryota</taxon>
        <taxon>Fungi</taxon>
        <taxon>Dikarya</taxon>
        <taxon>Basidiomycota</taxon>
        <taxon>Agaricomycotina</taxon>
        <taxon>Agaricomycetes</taxon>
        <taxon>Agaricomycetidae</taxon>
        <taxon>Agaricales</taxon>
        <taxon>Marasmiineae</taxon>
        <taxon>Mycenaceae</taxon>
        <taxon>Mycena</taxon>
    </lineage>
</organism>
<dbReference type="EMBL" id="JACAZH010000029">
    <property type="protein sequence ID" value="KAF7340823.1"/>
    <property type="molecule type" value="Genomic_DNA"/>
</dbReference>
<reference evidence="2" key="1">
    <citation type="submission" date="2020-05" db="EMBL/GenBank/DDBJ databases">
        <title>Mycena genomes resolve the evolution of fungal bioluminescence.</title>
        <authorList>
            <person name="Tsai I.J."/>
        </authorList>
    </citation>
    <scope>NUCLEOTIDE SEQUENCE</scope>
    <source>
        <strain evidence="2">160909Yilan</strain>
    </source>
</reference>
<dbReference type="AlphaFoldDB" id="A0A8H6XGP3"/>
<feature type="compositionally biased region" description="Basic and acidic residues" evidence="1">
    <location>
        <begin position="180"/>
        <end position="194"/>
    </location>
</feature>
<evidence type="ECO:0000313" key="3">
    <source>
        <dbReference type="Proteomes" id="UP000623467"/>
    </source>
</evidence>
<feature type="region of interest" description="Disordered" evidence="1">
    <location>
        <begin position="178"/>
        <end position="203"/>
    </location>
</feature>
<sequence length="318" mass="35573">MDLPALVSPTDGTIQEQVPLMAAVSSNRKLTKVHNPERYGLTVSVKSVAYLTSQDRPGILYCAVLLDMTLNNFGEEFYKSNTPFDARLSQDSQVVAPPPKEEEENCLCGPKNLFKKLRGYIKPRGDPPPPQSPELDLPFIYPHREEYVRIGTQKVAIKEDREPKLAISAGLGSLSAEGVGNHREKNSVKVESVRRVGSTPTPRRDDPAPLFTWEFFNNSMGPYPSMHTTIVLVSSEEAAGHGAAKQFSFTLTLLHSFNIETHRGLAIPKMGKPHGWSFFIKGHYHPEVVNRMLEAYRAKGEEFKKITLEGLAEEYKHE</sequence>
<protein>
    <submittedName>
        <fullName evidence="2">Uncharacterized protein</fullName>
    </submittedName>
</protein>
<gene>
    <name evidence="2" type="ORF">MSAN_02111600</name>
</gene>
<evidence type="ECO:0000256" key="1">
    <source>
        <dbReference type="SAM" id="MobiDB-lite"/>
    </source>
</evidence>
<dbReference type="OrthoDB" id="10498864at2759"/>
<comment type="caution">
    <text evidence="2">The sequence shown here is derived from an EMBL/GenBank/DDBJ whole genome shotgun (WGS) entry which is preliminary data.</text>
</comment>
<evidence type="ECO:0000313" key="2">
    <source>
        <dbReference type="EMBL" id="KAF7340823.1"/>
    </source>
</evidence>
<name>A0A8H6XGP3_9AGAR</name>
<accession>A0A8H6XGP3</accession>
<proteinExistence type="predicted"/>
<keyword evidence="3" id="KW-1185">Reference proteome</keyword>
<dbReference type="Proteomes" id="UP000623467">
    <property type="component" value="Unassembled WGS sequence"/>
</dbReference>